<feature type="transmembrane region" description="Helical" evidence="5">
    <location>
        <begin position="123"/>
        <end position="143"/>
    </location>
</feature>
<dbReference type="AlphaFoldDB" id="H3SD96"/>
<feature type="transmembrane region" description="Helical" evidence="5">
    <location>
        <begin position="98"/>
        <end position="117"/>
    </location>
</feature>
<feature type="transmembrane region" description="Helical" evidence="5">
    <location>
        <begin position="215"/>
        <end position="238"/>
    </location>
</feature>
<dbReference type="Pfam" id="PF01040">
    <property type="entry name" value="UbiA"/>
    <property type="match status" value="1"/>
</dbReference>
<sequence length="307" mass="34406">MNIKLKHSPQPAAPAAASSGHVIALMWRQLRPKQWTKNLLVFAALLFSLKRVELSAVYHSLTVFFLFCFVSGCVYIINDYSDREADRVHPVKRHRPMASGALNPAVALGTGAVLLTGSLAVSYFIHPLLTAVLAVYFALNVAYSFKLKHVVILDIMTIAAGFVLRAIAGGLAIHVNLTPWFLLCTMLLSLFLAIGKRRHELFLLEDQKGTHRKVLDNYSFALLDQLISIVATATVISYSLFTFTAGRTTYLMWTIPFVIYGIFRYLYLIHVEKKGGAPDRLLFEDKHIFVTVILYVISVLAIFILFE</sequence>
<feature type="transmembrane region" description="Helical" evidence="5">
    <location>
        <begin position="177"/>
        <end position="194"/>
    </location>
</feature>
<evidence type="ECO:0000256" key="3">
    <source>
        <dbReference type="ARBA" id="ARBA00022989"/>
    </source>
</evidence>
<dbReference type="GO" id="GO:0016765">
    <property type="term" value="F:transferase activity, transferring alkyl or aryl (other than methyl) groups"/>
    <property type="evidence" value="ECO:0007669"/>
    <property type="project" value="InterPro"/>
</dbReference>
<dbReference type="InterPro" id="IPR000537">
    <property type="entry name" value="UbiA_prenyltransferase"/>
</dbReference>
<comment type="subcellular location">
    <subcellularLocation>
        <location evidence="1">Membrane</location>
        <topology evidence="1">Multi-pass membrane protein</topology>
    </subcellularLocation>
</comment>
<dbReference type="STRING" id="1131935.PDENDC454_07455"/>
<dbReference type="Gene3D" id="1.10.357.140">
    <property type="entry name" value="UbiA prenyltransferase"/>
    <property type="match status" value="1"/>
</dbReference>
<evidence type="ECO:0000256" key="5">
    <source>
        <dbReference type="SAM" id="Phobius"/>
    </source>
</evidence>
<feature type="transmembrane region" description="Helical" evidence="5">
    <location>
        <begin position="150"/>
        <end position="171"/>
    </location>
</feature>
<dbReference type="NCBIfam" id="NF008978">
    <property type="entry name" value="PRK12324.1-4"/>
    <property type="match status" value="1"/>
</dbReference>
<dbReference type="PANTHER" id="PTHR42723">
    <property type="entry name" value="CHLOROPHYLL SYNTHASE"/>
    <property type="match status" value="1"/>
</dbReference>
<keyword evidence="6" id="KW-0808">Transferase</keyword>
<keyword evidence="7" id="KW-1185">Reference proteome</keyword>
<protein>
    <submittedName>
        <fullName evidence="6">UbiA prenyltransferase</fullName>
    </submittedName>
</protein>
<proteinExistence type="predicted"/>
<dbReference type="OrthoDB" id="9803632at2"/>
<dbReference type="NCBIfam" id="NF008977">
    <property type="entry name" value="PRK12324.1-2"/>
    <property type="match status" value="1"/>
</dbReference>
<evidence type="ECO:0000313" key="7">
    <source>
        <dbReference type="Proteomes" id="UP000003900"/>
    </source>
</evidence>
<evidence type="ECO:0000313" key="6">
    <source>
        <dbReference type="EMBL" id="EHQ63003.1"/>
    </source>
</evidence>
<feature type="transmembrane region" description="Helical" evidence="5">
    <location>
        <begin position="288"/>
        <end position="306"/>
    </location>
</feature>
<evidence type="ECO:0000256" key="2">
    <source>
        <dbReference type="ARBA" id="ARBA00022692"/>
    </source>
</evidence>
<dbReference type="EMBL" id="AHKH01000013">
    <property type="protein sequence ID" value="EHQ63003.1"/>
    <property type="molecule type" value="Genomic_DNA"/>
</dbReference>
<dbReference type="RefSeq" id="WP_006676003.1">
    <property type="nucleotide sequence ID" value="NZ_AHKH01000013.1"/>
</dbReference>
<organism evidence="6 7">
    <name type="scientific">Paenibacillus dendritiformis C454</name>
    <dbReference type="NCBI Taxonomy" id="1131935"/>
    <lineage>
        <taxon>Bacteria</taxon>
        <taxon>Bacillati</taxon>
        <taxon>Bacillota</taxon>
        <taxon>Bacilli</taxon>
        <taxon>Bacillales</taxon>
        <taxon>Paenibacillaceae</taxon>
        <taxon>Paenibacillus</taxon>
    </lineage>
</organism>
<dbReference type="PANTHER" id="PTHR42723:SF1">
    <property type="entry name" value="CHLOROPHYLL SYNTHASE, CHLOROPLASTIC"/>
    <property type="match status" value="1"/>
</dbReference>
<dbReference type="Proteomes" id="UP000003900">
    <property type="component" value="Unassembled WGS sequence"/>
</dbReference>
<gene>
    <name evidence="6" type="ORF">PDENDC454_07455</name>
</gene>
<dbReference type="CDD" id="cd13963">
    <property type="entry name" value="PT_UbiA_2"/>
    <property type="match status" value="1"/>
</dbReference>
<evidence type="ECO:0000256" key="1">
    <source>
        <dbReference type="ARBA" id="ARBA00004141"/>
    </source>
</evidence>
<feature type="transmembrane region" description="Helical" evidence="5">
    <location>
        <begin position="58"/>
        <end position="77"/>
    </location>
</feature>
<evidence type="ECO:0000256" key="4">
    <source>
        <dbReference type="ARBA" id="ARBA00023136"/>
    </source>
</evidence>
<dbReference type="PATRIC" id="fig|1131935.3.peg.1514"/>
<feature type="transmembrane region" description="Helical" evidence="5">
    <location>
        <begin position="250"/>
        <end position="267"/>
    </location>
</feature>
<keyword evidence="3 5" id="KW-1133">Transmembrane helix</keyword>
<keyword evidence="4 5" id="KW-0472">Membrane</keyword>
<dbReference type="GO" id="GO:0016020">
    <property type="term" value="C:membrane"/>
    <property type="evidence" value="ECO:0007669"/>
    <property type="project" value="UniProtKB-SubCell"/>
</dbReference>
<accession>H3SD96</accession>
<dbReference type="InterPro" id="IPR050475">
    <property type="entry name" value="Prenyltransferase_related"/>
</dbReference>
<keyword evidence="2 5" id="KW-0812">Transmembrane</keyword>
<comment type="caution">
    <text evidence="6">The sequence shown here is derived from an EMBL/GenBank/DDBJ whole genome shotgun (WGS) entry which is preliminary data.</text>
</comment>
<dbReference type="InterPro" id="IPR044878">
    <property type="entry name" value="UbiA_sf"/>
</dbReference>
<name>H3SD96_9BACL</name>
<reference evidence="6 7" key="1">
    <citation type="journal article" date="2012" name="J. Bacteriol.">
        <title>Genome Sequence of the Pattern-Forming Social Bacterium Paenibacillus dendritiformis C454 Chiral Morphotype.</title>
        <authorList>
            <person name="Sirota-Madi A."/>
            <person name="Olender T."/>
            <person name="Helman Y."/>
            <person name="Brainis I."/>
            <person name="Finkelshtein A."/>
            <person name="Roth D."/>
            <person name="Hagai E."/>
            <person name="Leshkowitz D."/>
            <person name="Brodsky L."/>
            <person name="Galatenko V."/>
            <person name="Nikolaev V."/>
            <person name="Gutnick D.L."/>
            <person name="Lancet D."/>
            <person name="Ben-Jacob E."/>
        </authorList>
    </citation>
    <scope>NUCLEOTIDE SEQUENCE [LARGE SCALE GENOMIC DNA]</scope>
    <source>
        <strain evidence="6 7">C454</strain>
    </source>
</reference>